<name>A0A543HZS8_9MICO</name>
<accession>A0A543HZS8</accession>
<feature type="region of interest" description="Disordered" evidence="1">
    <location>
        <begin position="531"/>
        <end position="556"/>
    </location>
</feature>
<protein>
    <submittedName>
        <fullName evidence="2">Uncharacterized protein</fullName>
    </submittedName>
</protein>
<evidence type="ECO:0000313" key="3">
    <source>
        <dbReference type="Proteomes" id="UP000316747"/>
    </source>
</evidence>
<proteinExistence type="predicted"/>
<evidence type="ECO:0000256" key="1">
    <source>
        <dbReference type="SAM" id="MobiDB-lite"/>
    </source>
</evidence>
<gene>
    <name evidence="2" type="ORF">FBY41_0200</name>
</gene>
<dbReference type="AlphaFoldDB" id="A0A543HZS8"/>
<comment type="caution">
    <text evidence="2">The sequence shown here is derived from an EMBL/GenBank/DDBJ whole genome shotgun (WGS) entry which is preliminary data.</text>
</comment>
<reference evidence="2 3" key="1">
    <citation type="submission" date="2019-06" db="EMBL/GenBank/DDBJ databases">
        <title>Genome sequencing of plant associated microbes to promote plant fitness in Sorghum bicolor and Oryza sativa.</title>
        <authorList>
            <person name="Coleman-Derr D."/>
        </authorList>
    </citation>
    <scope>NUCLEOTIDE SEQUENCE [LARGE SCALE GENOMIC DNA]</scope>
    <source>
        <strain evidence="2 3">KV-663</strain>
    </source>
</reference>
<dbReference type="Proteomes" id="UP000316747">
    <property type="component" value="Unassembled WGS sequence"/>
</dbReference>
<evidence type="ECO:0000313" key="2">
    <source>
        <dbReference type="EMBL" id="TQM63846.1"/>
    </source>
</evidence>
<dbReference type="RefSeq" id="WP_185748830.1">
    <property type="nucleotide sequence ID" value="NZ_VFPM01000001.1"/>
</dbReference>
<sequence length="556" mass="59299">MPTPSVTTWTRLEPRCRVADLSPGLEARTADPLWMLGRQWQLGELRGDDAGSPVLARVRAHADLLTRFRRAGAAATDLPAGQPLETFVERETEATVADLRLALDLGREVVARLRAAGLGAAVGPLAAAYRPHARPGAVVDDGTAALLRATDGRIPDGIDLRTAVQAAEGLPSGVAVPVAIADRVSDALSAWAGAQPLLSVGAPEEDAWQSSRLEYSFEVAAAGPTGETVLRAEGYDGNRLDWADLDVAPGASLGATASEATTETIVRTLLPAPATFAGMPSARWWELEDSRISFGRVSAERPDLARMLLVEFASVYGNDHFVVPVDVPVGSLVRVDSVVVTDTFGERFLIEPAAAPARWGLYRPSRPDGSSEPVLVVLPTVVDTLHSRPVEETVLLRDEMANLVWGIESTVASAAGRPVDRLSEAARAATPSQPPAGSSELVYRLQSVVPEHWIPFVPVEQAPGVMHLRKSLQQRPGPTGPEAVLPRGQVLAPEGLEIPEEEVPRAGVRVVREWQSARWVDGSTHVWLGRVKRTGRGPGSSGLVHDEADVRRAPSS</sequence>
<feature type="compositionally biased region" description="Basic and acidic residues" evidence="1">
    <location>
        <begin position="544"/>
        <end position="556"/>
    </location>
</feature>
<organism evidence="2 3">
    <name type="scientific">Humibacillus xanthopallidus</name>
    <dbReference type="NCBI Taxonomy" id="412689"/>
    <lineage>
        <taxon>Bacteria</taxon>
        <taxon>Bacillati</taxon>
        <taxon>Actinomycetota</taxon>
        <taxon>Actinomycetes</taxon>
        <taxon>Micrococcales</taxon>
        <taxon>Intrasporangiaceae</taxon>
        <taxon>Humibacillus</taxon>
    </lineage>
</organism>
<keyword evidence="3" id="KW-1185">Reference proteome</keyword>
<dbReference type="EMBL" id="VFPM01000001">
    <property type="protein sequence ID" value="TQM63846.1"/>
    <property type="molecule type" value="Genomic_DNA"/>
</dbReference>